<keyword evidence="8" id="KW-0527">Neuropeptide</keyword>
<dbReference type="EMBL" id="NNAY01002207">
    <property type="protein sequence ID" value="OXU21804.1"/>
    <property type="molecule type" value="Genomic_DNA"/>
</dbReference>
<evidence type="ECO:0000313" key="11">
    <source>
        <dbReference type="Proteomes" id="UP000215335"/>
    </source>
</evidence>
<organism evidence="10 11">
    <name type="scientific">Trichomalopsis sarcophagae</name>
    <dbReference type="NCBI Taxonomy" id="543379"/>
    <lineage>
        <taxon>Eukaryota</taxon>
        <taxon>Metazoa</taxon>
        <taxon>Ecdysozoa</taxon>
        <taxon>Arthropoda</taxon>
        <taxon>Hexapoda</taxon>
        <taxon>Insecta</taxon>
        <taxon>Pterygota</taxon>
        <taxon>Neoptera</taxon>
        <taxon>Endopterygota</taxon>
        <taxon>Hymenoptera</taxon>
        <taxon>Apocrita</taxon>
        <taxon>Proctotrupomorpha</taxon>
        <taxon>Chalcidoidea</taxon>
        <taxon>Pteromalidae</taxon>
        <taxon>Pteromalinae</taxon>
        <taxon>Trichomalopsis</taxon>
    </lineage>
</organism>
<evidence type="ECO:0000256" key="7">
    <source>
        <dbReference type="ARBA" id="ARBA00023283"/>
    </source>
</evidence>
<dbReference type="OrthoDB" id="6159864at2759"/>
<gene>
    <name evidence="10" type="ORF">TSAR_005058</name>
</gene>
<keyword evidence="5 9" id="KW-0732">Signal</keyword>
<comment type="similarity">
    <text evidence="2">Belongs to the AKH/HRTH/RPCH family.</text>
</comment>
<evidence type="ECO:0000256" key="9">
    <source>
        <dbReference type="SAM" id="SignalP"/>
    </source>
</evidence>
<feature type="chain" id="PRO_5012150016" description="Adipokinetic hormone 1" evidence="9">
    <location>
        <begin position="26"/>
        <end position="86"/>
    </location>
</feature>
<accession>A0A232ETZ2</accession>
<protein>
    <recommendedName>
        <fullName evidence="12">Adipokinetic hormone 1</fullName>
    </recommendedName>
</protein>
<feature type="signal peptide" evidence="9">
    <location>
        <begin position="1"/>
        <end position="25"/>
    </location>
</feature>
<dbReference type="PROSITE" id="PS51257">
    <property type="entry name" value="PROKAR_LIPOPROTEIN"/>
    <property type="match status" value="1"/>
</dbReference>
<keyword evidence="3" id="KW-0964">Secreted</keyword>
<keyword evidence="7" id="KW-0873">Pyrrolidone carboxylic acid</keyword>
<keyword evidence="6" id="KW-0027">Amidation</keyword>
<evidence type="ECO:0000313" key="10">
    <source>
        <dbReference type="EMBL" id="OXU21804.1"/>
    </source>
</evidence>
<keyword evidence="11" id="KW-1185">Reference proteome</keyword>
<dbReference type="Proteomes" id="UP000215335">
    <property type="component" value="Unassembled WGS sequence"/>
</dbReference>
<reference evidence="10 11" key="1">
    <citation type="journal article" date="2017" name="Curr. Biol.">
        <title>The Evolution of Venom by Co-option of Single-Copy Genes.</title>
        <authorList>
            <person name="Martinson E.O."/>
            <person name="Mrinalini"/>
            <person name="Kelkar Y.D."/>
            <person name="Chang C.H."/>
            <person name="Werren J.H."/>
        </authorList>
    </citation>
    <scope>NUCLEOTIDE SEQUENCE [LARGE SCALE GENOMIC DNA]</scope>
    <source>
        <strain evidence="10 11">Alberta</strain>
        <tissue evidence="10">Whole body</tissue>
    </source>
</reference>
<dbReference type="GO" id="GO:0007218">
    <property type="term" value="P:neuropeptide signaling pathway"/>
    <property type="evidence" value="ECO:0007669"/>
    <property type="project" value="UniProtKB-KW"/>
</dbReference>
<dbReference type="GO" id="GO:0005576">
    <property type="term" value="C:extracellular region"/>
    <property type="evidence" value="ECO:0007669"/>
    <property type="project" value="UniProtKB-SubCell"/>
</dbReference>
<name>A0A232ETZ2_9HYME</name>
<dbReference type="Pfam" id="PF06377">
    <property type="entry name" value="Adipokin_hormo"/>
    <property type="match status" value="1"/>
</dbReference>
<proteinExistence type="inferred from homology"/>
<evidence type="ECO:0000256" key="5">
    <source>
        <dbReference type="ARBA" id="ARBA00022729"/>
    </source>
</evidence>
<evidence type="ECO:0000256" key="1">
    <source>
        <dbReference type="ARBA" id="ARBA00004613"/>
    </source>
</evidence>
<keyword evidence="4" id="KW-0372">Hormone</keyword>
<dbReference type="InterPro" id="IPR002047">
    <property type="entry name" value="Adipokinetic_hormone_CS"/>
</dbReference>
<evidence type="ECO:0000256" key="3">
    <source>
        <dbReference type="ARBA" id="ARBA00022525"/>
    </source>
</evidence>
<dbReference type="AlphaFoldDB" id="A0A232ETZ2"/>
<dbReference type="InterPro" id="IPR010475">
    <property type="entry name" value="AKH/RPCH_hormone"/>
</dbReference>
<sequence>MGRRLSIAAAAAAILFSCMLHFALAQVTFSKGWGPGKRSALYETDCSRVNYKSLALLFHTLMAEVKHLMACDHQATVNYLQSVERQ</sequence>
<evidence type="ECO:0008006" key="12">
    <source>
        <dbReference type="Google" id="ProtNLM"/>
    </source>
</evidence>
<evidence type="ECO:0000256" key="8">
    <source>
        <dbReference type="ARBA" id="ARBA00023320"/>
    </source>
</evidence>
<evidence type="ECO:0000256" key="2">
    <source>
        <dbReference type="ARBA" id="ARBA00006145"/>
    </source>
</evidence>
<dbReference type="GO" id="GO:0005179">
    <property type="term" value="F:hormone activity"/>
    <property type="evidence" value="ECO:0007669"/>
    <property type="project" value="UniProtKB-KW"/>
</dbReference>
<dbReference type="PROSITE" id="PS00256">
    <property type="entry name" value="AKH"/>
    <property type="match status" value="1"/>
</dbReference>
<evidence type="ECO:0000256" key="6">
    <source>
        <dbReference type="ARBA" id="ARBA00022815"/>
    </source>
</evidence>
<comment type="caution">
    <text evidence="10">The sequence shown here is derived from an EMBL/GenBank/DDBJ whole genome shotgun (WGS) entry which is preliminary data.</text>
</comment>
<comment type="subcellular location">
    <subcellularLocation>
        <location evidence="1">Secreted</location>
    </subcellularLocation>
</comment>
<evidence type="ECO:0000256" key="4">
    <source>
        <dbReference type="ARBA" id="ARBA00022702"/>
    </source>
</evidence>